<keyword evidence="3" id="KW-1185">Reference proteome</keyword>
<keyword evidence="1" id="KW-0472">Membrane</keyword>
<comment type="caution">
    <text evidence="2">The sequence shown here is derived from an EMBL/GenBank/DDBJ whole genome shotgun (WGS) entry which is preliminary data.</text>
</comment>
<evidence type="ECO:0000256" key="1">
    <source>
        <dbReference type="SAM" id="Phobius"/>
    </source>
</evidence>
<dbReference type="AlphaFoldDB" id="A0A8H5ZYC6"/>
<protein>
    <submittedName>
        <fullName evidence="2">Uncharacterized protein</fullName>
    </submittedName>
</protein>
<accession>A0A8H5ZYC6</accession>
<dbReference type="EMBL" id="SPNV01000173">
    <property type="protein sequence ID" value="KAF5859208.1"/>
    <property type="molecule type" value="Genomic_DNA"/>
</dbReference>
<dbReference type="Proteomes" id="UP000541154">
    <property type="component" value="Unassembled WGS sequence"/>
</dbReference>
<sequence length="347" mass="39207">MNISSFFDNGDQFLYEFKDLFDEIGVMGRHGFPKFLLYIYKGTNDDIAPTIEDTTALVRKFCEEGTNGGWMTDIFNRIELLGCNWNDLDLAADVGKEDILEYSFPDQEIFQSPHFGKLNPGIVFMAWKLTLHTTTVSFQLPNYANGQDPRPSIQESPYGMGKRNFTPRHLDSDTAWTTLNATLNVIYPGIEGPLLYIALALFGSGSIADMNTPFWQHMPTLASSTMVVLTLSLLYHFLTTRTPSRRPWVTRVSNKVPLFATQDVGRILILDETPGWMGERIRGKIGERHVEICTRPIMLAHAILKNASSISSSLRLATSFASREMAFWHATSDPGSYTKLRLHICYQ</sequence>
<feature type="transmembrane region" description="Helical" evidence="1">
    <location>
        <begin position="194"/>
        <end position="215"/>
    </location>
</feature>
<keyword evidence="1" id="KW-1133">Transmembrane helix</keyword>
<feature type="transmembrane region" description="Helical" evidence="1">
    <location>
        <begin position="221"/>
        <end position="238"/>
    </location>
</feature>
<proteinExistence type="predicted"/>
<gene>
    <name evidence="2" type="ORF">ETB97_003167</name>
</gene>
<evidence type="ECO:0000313" key="2">
    <source>
        <dbReference type="EMBL" id="KAF5859208.1"/>
    </source>
</evidence>
<organism evidence="2 3">
    <name type="scientific">Petromyces alliaceus</name>
    <name type="common">Aspergillus alliaceus</name>
    <dbReference type="NCBI Taxonomy" id="209559"/>
    <lineage>
        <taxon>Eukaryota</taxon>
        <taxon>Fungi</taxon>
        <taxon>Dikarya</taxon>
        <taxon>Ascomycota</taxon>
        <taxon>Pezizomycotina</taxon>
        <taxon>Eurotiomycetes</taxon>
        <taxon>Eurotiomycetidae</taxon>
        <taxon>Eurotiales</taxon>
        <taxon>Aspergillaceae</taxon>
        <taxon>Aspergillus</taxon>
        <taxon>Aspergillus subgen. Circumdati</taxon>
    </lineage>
</organism>
<evidence type="ECO:0000313" key="3">
    <source>
        <dbReference type="Proteomes" id="UP000541154"/>
    </source>
</evidence>
<name>A0A8H5ZYC6_PETAA</name>
<reference evidence="2 3" key="1">
    <citation type="submission" date="2019-04" db="EMBL/GenBank/DDBJ databases">
        <title>Aspergillus burnettii sp. nov., novel species from soil in southeast Queensland.</title>
        <authorList>
            <person name="Gilchrist C.L.M."/>
            <person name="Pitt J.I."/>
            <person name="Lange L."/>
            <person name="Lacey H.J."/>
            <person name="Vuong D."/>
            <person name="Midgley D.J."/>
            <person name="Greenfield P."/>
            <person name="Bradbury M."/>
            <person name="Lacey E."/>
            <person name="Busk P.K."/>
            <person name="Pilgaard B."/>
            <person name="Chooi Y.H."/>
            <person name="Piggott A.M."/>
        </authorList>
    </citation>
    <scope>NUCLEOTIDE SEQUENCE [LARGE SCALE GENOMIC DNA]</scope>
    <source>
        <strain evidence="2 3">FRR 5400</strain>
    </source>
</reference>
<keyword evidence="1" id="KW-0812">Transmembrane</keyword>